<protein>
    <recommendedName>
        <fullName evidence="4">Flagellar FliJ protein</fullName>
    </recommendedName>
</protein>
<comment type="caution">
    <text evidence="2">The sequence shown here is derived from an EMBL/GenBank/DDBJ whole genome shotgun (WGS) entry which is preliminary data.</text>
</comment>
<gene>
    <name evidence="2" type="ORF">EH32_03435</name>
</gene>
<reference evidence="2 3" key="1">
    <citation type="submission" date="2014-04" db="EMBL/GenBank/DDBJ databases">
        <title>A comprehensive comparison of genomes of Erythrobacter spp. Strains.</title>
        <authorList>
            <person name="Zheng Q."/>
        </authorList>
    </citation>
    <scope>NUCLEOTIDE SEQUENCE [LARGE SCALE GENOMIC DNA]</scope>
    <source>
        <strain evidence="2 3">DSM 8509</strain>
    </source>
</reference>
<evidence type="ECO:0000313" key="3">
    <source>
        <dbReference type="Proteomes" id="UP000027866"/>
    </source>
</evidence>
<organism evidence="2 3">
    <name type="scientific">Erythrobacter litoralis</name>
    <dbReference type="NCBI Taxonomy" id="39960"/>
    <lineage>
        <taxon>Bacteria</taxon>
        <taxon>Pseudomonadati</taxon>
        <taxon>Pseudomonadota</taxon>
        <taxon>Alphaproteobacteria</taxon>
        <taxon>Sphingomonadales</taxon>
        <taxon>Erythrobacteraceae</taxon>
        <taxon>Erythrobacter/Porphyrobacter group</taxon>
        <taxon>Erythrobacter</taxon>
    </lineage>
</organism>
<keyword evidence="3" id="KW-1185">Reference proteome</keyword>
<evidence type="ECO:0008006" key="4">
    <source>
        <dbReference type="Google" id="ProtNLM"/>
    </source>
</evidence>
<dbReference type="Proteomes" id="UP000027866">
    <property type="component" value="Unassembled WGS sequence"/>
</dbReference>
<proteinExistence type="predicted"/>
<dbReference type="AlphaFoldDB" id="A0A074MCJ1"/>
<feature type="region of interest" description="Disordered" evidence="1">
    <location>
        <begin position="126"/>
        <end position="145"/>
    </location>
</feature>
<name>A0A074MCJ1_9SPHN</name>
<accession>A0A074MCJ1</accession>
<dbReference type="RefSeq" id="WP_069297419.1">
    <property type="nucleotide sequence ID" value="NZ_CP017057.1"/>
</dbReference>
<dbReference type="EMBL" id="JMIX01000014">
    <property type="protein sequence ID" value="KEO89568.1"/>
    <property type="molecule type" value="Genomic_DNA"/>
</dbReference>
<dbReference type="OrthoDB" id="7509476at2"/>
<evidence type="ECO:0000313" key="2">
    <source>
        <dbReference type="EMBL" id="KEO89568.1"/>
    </source>
</evidence>
<sequence>MRERRRLALAKRQLLIAQIAQRQAMRGLADALGEETRSRTLVERSRSLLESYSYVSGLASGEALTERGRFLASLSEVSAAAERAEGDAARQAEWQADVLAKADTRMRRFEDRTLEARRALETELNRRAASPPLGMARKLLKKDST</sequence>
<evidence type="ECO:0000256" key="1">
    <source>
        <dbReference type="SAM" id="MobiDB-lite"/>
    </source>
</evidence>